<dbReference type="AlphaFoldDB" id="A0A8H3IB46"/>
<reference evidence="8" key="1">
    <citation type="submission" date="2021-03" db="EMBL/GenBank/DDBJ databases">
        <authorList>
            <person name="Tagirdzhanova G."/>
        </authorList>
    </citation>
    <scope>NUCLEOTIDE SEQUENCE</scope>
</reference>
<feature type="compositionally biased region" description="Polar residues" evidence="7">
    <location>
        <begin position="74"/>
        <end position="91"/>
    </location>
</feature>
<keyword evidence="9" id="KW-1185">Reference proteome</keyword>
<gene>
    <name evidence="8" type="ORF">GOMPHAMPRED_005004</name>
</gene>
<evidence type="ECO:0000256" key="3">
    <source>
        <dbReference type="ARBA" id="ARBA00004370"/>
    </source>
</evidence>
<evidence type="ECO:0008006" key="10">
    <source>
        <dbReference type="Google" id="ProtNLM"/>
    </source>
</evidence>
<evidence type="ECO:0000256" key="2">
    <source>
        <dbReference type="ARBA" id="ARBA00004240"/>
    </source>
</evidence>
<protein>
    <recommendedName>
        <fullName evidence="10">DUF676 domain-containing protein</fullName>
    </recommendedName>
</protein>
<dbReference type="InterPro" id="IPR052374">
    <property type="entry name" value="SERAC1"/>
</dbReference>
<dbReference type="GO" id="GO:0016020">
    <property type="term" value="C:membrane"/>
    <property type="evidence" value="ECO:0007669"/>
    <property type="project" value="UniProtKB-SubCell"/>
</dbReference>
<evidence type="ECO:0000256" key="1">
    <source>
        <dbReference type="ARBA" id="ARBA00004173"/>
    </source>
</evidence>
<dbReference type="PANTHER" id="PTHR48182">
    <property type="entry name" value="PROTEIN SERAC1"/>
    <property type="match status" value="1"/>
</dbReference>
<keyword evidence="6" id="KW-0472">Membrane</keyword>
<organism evidence="8 9">
    <name type="scientific">Gomphillus americanus</name>
    <dbReference type="NCBI Taxonomy" id="1940652"/>
    <lineage>
        <taxon>Eukaryota</taxon>
        <taxon>Fungi</taxon>
        <taxon>Dikarya</taxon>
        <taxon>Ascomycota</taxon>
        <taxon>Pezizomycotina</taxon>
        <taxon>Lecanoromycetes</taxon>
        <taxon>OSLEUM clade</taxon>
        <taxon>Ostropomycetidae</taxon>
        <taxon>Ostropales</taxon>
        <taxon>Graphidaceae</taxon>
        <taxon>Gomphilloideae</taxon>
        <taxon>Gomphillus</taxon>
    </lineage>
</organism>
<dbReference type="Proteomes" id="UP000664169">
    <property type="component" value="Unassembled WGS sequence"/>
</dbReference>
<dbReference type="Gene3D" id="3.40.50.1820">
    <property type="entry name" value="alpha/beta hydrolase"/>
    <property type="match status" value="1"/>
</dbReference>
<evidence type="ECO:0000313" key="9">
    <source>
        <dbReference type="Proteomes" id="UP000664169"/>
    </source>
</evidence>
<sequence>MGVPVSATGISILSQPAAAVVDIIFVHSLQGHPQKTWSAPALAQGQSQPSGSSTNSRQRDRLLHVSQWFPKRQSLPSGSDGNNGQTDTAQNDQEDVFWPRDILKQDFPTARIMTFGYNTRVTQGYKAANQSNIFAHARNLLYELESKRRSTPDRHLIFIVHSLGGIITKEALRRFEVDPDPKVVKIFGSTRAIFFFGTPHRGSKDWASFGEGNTKVAGVLLGIDTNDQILHALLPTAPELDLYRLTVRTFQESKPLTGVRWGNFNKLVVPPDSSSLDHPNQRPVTIDADHMEMVKFSGRDDKVYELVRVDIDELVSDAERQLQANHAEPIYSSKYLERMLENCGFLQATSRVDERLLTHLNEDSMEWFILSTQYLERVLLKYSTFLWLYGPPNSDKTIVATWLREQLSKPKATLKEQDVVSIFCSRGVNEINIILSLISQLSSRIDRIDFGQNRDCFTPIPTEVQARK</sequence>
<dbReference type="SUPFAM" id="SSF53474">
    <property type="entry name" value="alpha/beta-Hydrolases"/>
    <property type="match status" value="1"/>
</dbReference>
<keyword evidence="5" id="KW-0496">Mitochondrion</keyword>
<evidence type="ECO:0000256" key="7">
    <source>
        <dbReference type="SAM" id="MobiDB-lite"/>
    </source>
</evidence>
<evidence type="ECO:0000256" key="4">
    <source>
        <dbReference type="ARBA" id="ARBA00022824"/>
    </source>
</evidence>
<feature type="region of interest" description="Disordered" evidence="7">
    <location>
        <begin position="37"/>
        <end position="59"/>
    </location>
</feature>
<comment type="subcellular location">
    <subcellularLocation>
        <location evidence="2">Endoplasmic reticulum</location>
    </subcellularLocation>
    <subcellularLocation>
        <location evidence="3">Membrane</location>
    </subcellularLocation>
    <subcellularLocation>
        <location evidence="1">Mitochondrion</location>
    </subcellularLocation>
</comment>
<comment type="caution">
    <text evidence="8">The sequence shown here is derived from an EMBL/GenBank/DDBJ whole genome shotgun (WGS) entry which is preliminary data.</text>
</comment>
<accession>A0A8H3IB46</accession>
<dbReference type="InterPro" id="IPR029058">
    <property type="entry name" value="AB_hydrolase_fold"/>
</dbReference>
<proteinExistence type="predicted"/>
<feature type="region of interest" description="Disordered" evidence="7">
    <location>
        <begin position="72"/>
        <end position="95"/>
    </location>
</feature>
<name>A0A8H3IB46_9LECA</name>
<dbReference type="OrthoDB" id="1658288at2759"/>
<dbReference type="EMBL" id="CAJPDQ010000003">
    <property type="protein sequence ID" value="CAF9907044.1"/>
    <property type="molecule type" value="Genomic_DNA"/>
</dbReference>
<evidence type="ECO:0000256" key="6">
    <source>
        <dbReference type="ARBA" id="ARBA00023136"/>
    </source>
</evidence>
<dbReference type="GO" id="GO:0005783">
    <property type="term" value="C:endoplasmic reticulum"/>
    <property type="evidence" value="ECO:0007669"/>
    <property type="project" value="UniProtKB-SubCell"/>
</dbReference>
<evidence type="ECO:0000313" key="8">
    <source>
        <dbReference type="EMBL" id="CAF9907044.1"/>
    </source>
</evidence>
<evidence type="ECO:0000256" key="5">
    <source>
        <dbReference type="ARBA" id="ARBA00023128"/>
    </source>
</evidence>
<keyword evidence="4" id="KW-0256">Endoplasmic reticulum</keyword>
<dbReference type="PANTHER" id="PTHR48182:SF2">
    <property type="entry name" value="PROTEIN SERAC1"/>
    <property type="match status" value="1"/>
</dbReference>
<feature type="compositionally biased region" description="Polar residues" evidence="7">
    <location>
        <begin position="44"/>
        <end position="56"/>
    </location>
</feature>
<dbReference type="GO" id="GO:0005739">
    <property type="term" value="C:mitochondrion"/>
    <property type="evidence" value="ECO:0007669"/>
    <property type="project" value="UniProtKB-SubCell"/>
</dbReference>